<dbReference type="Proteomes" id="UP000077177">
    <property type="component" value="Chromosome"/>
</dbReference>
<sequence length="141" mass="15516">MKRTLVFLFIIVLLAVAVWQGYRYFYSAPKDLRTAKAAATLSTTQLIQAFESDSAKANQMYLGKIIAVEGAIKSVDEEEGVTIVLGEPASMSSVRCSMDTSHRKEWGSLEKGRKVIIKGNCTGFNSDELLGSDVILNRCVF</sequence>
<dbReference type="RefSeq" id="WP_066403548.1">
    <property type="nucleotide sequence ID" value="NZ_CP011390.1"/>
</dbReference>
<reference evidence="2" key="1">
    <citation type="submission" date="2015-01" db="EMBL/GenBank/DDBJ databases">
        <title>Flavisolibacter sp./LCS9/ whole genome sequencing.</title>
        <authorList>
            <person name="Kim M.K."/>
            <person name="Srinivasan S."/>
            <person name="Lee J.-J."/>
        </authorList>
    </citation>
    <scope>NUCLEOTIDE SEQUENCE [LARGE SCALE GENOMIC DNA]</scope>
    <source>
        <strain evidence="2">LCS9</strain>
    </source>
</reference>
<reference evidence="1 2" key="2">
    <citation type="journal article" date="2016" name="Int. J. Syst. Evol. Microbiol.">
        <title>Flavisolibacter tropicus sp. nov., isolated from tropical soil.</title>
        <authorList>
            <person name="Lee J.J."/>
            <person name="Kang M.S."/>
            <person name="Kim G.S."/>
            <person name="Lee C.S."/>
            <person name="Lim S."/>
            <person name="Lee J."/>
            <person name="Roh S.H."/>
            <person name="Kang H."/>
            <person name="Ha J.M."/>
            <person name="Bae S."/>
            <person name="Jung H.Y."/>
            <person name="Kim M.K."/>
        </authorList>
    </citation>
    <scope>NUCLEOTIDE SEQUENCE [LARGE SCALE GENOMIC DNA]</scope>
    <source>
        <strain evidence="1 2">LCS9</strain>
    </source>
</reference>
<dbReference type="InterPro" id="IPR024422">
    <property type="entry name" value="Protein_unknown_function_OB"/>
</dbReference>
<accession>A0A172TU76</accession>
<dbReference type="OrthoDB" id="673558at2"/>
<evidence type="ECO:0000313" key="2">
    <source>
        <dbReference type="Proteomes" id="UP000077177"/>
    </source>
</evidence>
<evidence type="ECO:0000313" key="1">
    <source>
        <dbReference type="EMBL" id="ANE50536.1"/>
    </source>
</evidence>
<organism evidence="1 2">
    <name type="scientific">Flavisolibacter tropicus</name>
    <dbReference type="NCBI Taxonomy" id="1492898"/>
    <lineage>
        <taxon>Bacteria</taxon>
        <taxon>Pseudomonadati</taxon>
        <taxon>Bacteroidota</taxon>
        <taxon>Chitinophagia</taxon>
        <taxon>Chitinophagales</taxon>
        <taxon>Chitinophagaceae</taxon>
        <taxon>Flavisolibacter</taxon>
    </lineage>
</organism>
<dbReference type="KEGG" id="fla:SY85_08505"/>
<protein>
    <recommendedName>
        <fullName evidence="3">tRNA_anti-like</fullName>
    </recommendedName>
</protein>
<proteinExistence type="predicted"/>
<keyword evidence="2" id="KW-1185">Reference proteome</keyword>
<dbReference type="Pfam" id="PF12869">
    <property type="entry name" value="tRNA_anti-like"/>
    <property type="match status" value="1"/>
</dbReference>
<dbReference type="STRING" id="1492898.SY85_08505"/>
<dbReference type="EMBL" id="CP011390">
    <property type="protein sequence ID" value="ANE50536.1"/>
    <property type="molecule type" value="Genomic_DNA"/>
</dbReference>
<name>A0A172TU76_9BACT</name>
<evidence type="ECO:0008006" key="3">
    <source>
        <dbReference type="Google" id="ProtNLM"/>
    </source>
</evidence>
<dbReference type="AlphaFoldDB" id="A0A172TU76"/>
<gene>
    <name evidence="1" type="ORF">SY85_08505</name>
</gene>